<dbReference type="NCBIfam" id="NF009381">
    <property type="entry name" value="PRK12740.1-5"/>
    <property type="match status" value="1"/>
</dbReference>
<dbReference type="CDD" id="cd16262">
    <property type="entry name" value="EFG_III"/>
    <property type="match status" value="1"/>
</dbReference>
<dbReference type="InterPro" id="IPR035647">
    <property type="entry name" value="EFG_III/V"/>
</dbReference>
<dbReference type="Gene3D" id="3.40.50.300">
    <property type="entry name" value="P-loop containing nucleotide triphosphate hydrolases"/>
    <property type="match status" value="1"/>
</dbReference>
<feature type="domain" description="Tr-type G" evidence="5">
    <location>
        <begin position="7"/>
        <end position="280"/>
    </location>
</feature>
<dbReference type="SMART" id="SM00889">
    <property type="entry name" value="EFG_IV"/>
    <property type="match status" value="1"/>
</dbReference>
<dbReference type="CDD" id="cd01434">
    <property type="entry name" value="EFG_mtEFG1_IV"/>
    <property type="match status" value="1"/>
</dbReference>
<evidence type="ECO:0000313" key="7">
    <source>
        <dbReference type="Proteomes" id="UP000030700"/>
    </source>
</evidence>
<dbReference type="NCBIfam" id="NF009891">
    <property type="entry name" value="PRK13351.1-1"/>
    <property type="match status" value="1"/>
</dbReference>
<dbReference type="NCBIfam" id="NF009379">
    <property type="entry name" value="PRK12740.1-3"/>
    <property type="match status" value="1"/>
</dbReference>
<dbReference type="InterPro" id="IPR005225">
    <property type="entry name" value="Small_GTP-bd"/>
</dbReference>
<dbReference type="PROSITE" id="PS51722">
    <property type="entry name" value="G_TR_2"/>
    <property type="match status" value="1"/>
</dbReference>
<evidence type="ECO:0000313" key="6">
    <source>
        <dbReference type="EMBL" id="GAK54421.1"/>
    </source>
</evidence>
<dbReference type="SUPFAM" id="SSF50447">
    <property type="entry name" value="Translation proteins"/>
    <property type="match status" value="1"/>
</dbReference>
<dbReference type="InterPro" id="IPR053905">
    <property type="entry name" value="EF-G-like_DII"/>
</dbReference>
<dbReference type="InterPro" id="IPR035649">
    <property type="entry name" value="EFG_V"/>
</dbReference>
<dbReference type="InterPro" id="IPR047872">
    <property type="entry name" value="EFG_IV"/>
</dbReference>
<dbReference type="NCBIfam" id="TIGR00484">
    <property type="entry name" value="EF-G"/>
    <property type="match status" value="1"/>
</dbReference>
<dbReference type="SUPFAM" id="SSF54980">
    <property type="entry name" value="EF-G C-terminal domain-like"/>
    <property type="match status" value="2"/>
</dbReference>
<dbReference type="Gene3D" id="3.30.230.10">
    <property type="match status" value="1"/>
</dbReference>
<name>A0A081BSP0_9BACT</name>
<dbReference type="GO" id="GO:0003924">
    <property type="term" value="F:GTPase activity"/>
    <property type="evidence" value="ECO:0007669"/>
    <property type="project" value="InterPro"/>
</dbReference>
<dbReference type="InterPro" id="IPR014721">
    <property type="entry name" value="Ribsml_uS5_D2-typ_fold_subgr"/>
</dbReference>
<dbReference type="InterPro" id="IPR004540">
    <property type="entry name" value="Transl_elong_EFG/EF2"/>
</dbReference>
<evidence type="ECO:0000256" key="3">
    <source>
        <dbReference type="ARBA" id="ARBA00023134"/>
    </source>
</evidence>
<dbReference type="InterPro" id="IPR000795">
    <property type="entry name" value="T_Tr_GTP-bd_dom"/>
</dbReference>
<dbReference type="SMART" id="SM00838">
    <property type="entry name" value="EFG_C"/>
    <property type="match status" value="1"/>
</dbReference>
<dbReference type="Gene3D" id="3.30.70.240">
    <property type="match status" value="1"/>
</dbReference>
<keyword evidence="2" id="KW-0547">Nucleotide-binding</keyword>
<evidence type="ECO:0000259" key="5">
    <source>
        <dbReference type="PROSITE" id="PS51722"/>
    </source>
</evidence>
<dbReference type="InterPro" id="IPR009022">
    <property type="entry name" value="EFG_III"/>
</dbReference>
<dbReference type="InterPro" id="IPR005517">
    <property type="entry name" value="Transl_elong_EFG/EF2_IV"/>
</dbReference>
<sequence>MKKYEAEQIRNIGMIGHGSVGKTSLTEAFLFNAKMVTRLGKVDDGTTTTDYDDDEKKRKITINTALAFCEWNNCKINLIDTPGFGDFMTDTQISLSVADAAIVSVCGVAGAEVMTIKTWSFAQQYNIPRFIFLNKMERERASFDRALASLRKAFGDNILPVQLPIGQEASFKGVVDLLSQKAYTYKDASGTPVEGAIPADMADDVEMYRMGLIEKAAEGRDDLLEKYLEEGALSDEEVLAGLMAGIKSCTIFPVFCGSALNNIAVKQLMDAVVAWAPSPLERPAMTGVIVGTEDAAECQLDPNAHVIAQVFKTFVDPFAGRVNLFRVYAGTMTPDAQLNNLTKEKKERIGHIFCMQGKKQNEVPALTVGDLGAVVKLADTGTGDTLALDAKGILLPKYQVPRPIISFAIHAKNRGDEDKIGVGLHRLMEEDVTLQFKRDERTKEFLISGMGQLHVEVIVEKLKRQFGVDVILTPPKVPYFETIKGKIEVHGRHKKQSGGRGQFGDTWIRIEPLPRGAGFEFVDEIVGGAVPRQYIPAVEKGVYEAMQRGILTSYPAVDIKVTLYDGSYHPVDSSEMAFKIAGSVGFKEGAPKCKPTILEPIMKMEIIVPEECMGDIMGDINGRRGRVLGMDSQAGMQVIRALVPMAEILQYAPTLKSITGGRGTYMMDFDHYEEVPAHLQEKIIEENKKEQEAEE</sequence>
<dbReference type="GO" id="GO:0005525">
    <property type="term" value="F:GTP binding"/>
    <property type="evidence" value="ECO:0007669"/>
    <property type="project" value="UniProtKB-UniRule"/>
</dbReference>
<dbReference type="NCBIfam" id="TIGR00231">
    <property type="entry name" value="small_GTP"/>
    <property type="match status" value="1"/>
</dbReference>
<dbReference type="CDD" id="cd04088">
    <property type="entry name" value="EFG_mtEFG_II"/>
    <property type="match status" value="1"/>
</dbReference>
<dbReference type="GO" id="GO:0003746">
    <property type="term" value="F:translation elongation factor activity"/>
    <property type="evidence" value="ECO:0007669"/>
    <property type="project" value="UniProtKB-UniRule"/>
</dbReference>
<keyword evidence="6" id="KW-0251">Elongation factor</keyword>
<dbReference type="Gene3D" id="2.40.30.10">
    <property type="entry name" value="Translation factors"/>
    <property type="match status" value="1"/>
</dbReference>
<dbReference type="PANTHER" id="PTHR43261:SF7">
    <property type="entry name" value="ELONGATION FACTOR G-LIKE PROTEIN"/>
    <property type="match status" value="1"/>
</dbReference>
<comment type="similarity">
    <text evidence="1">Belongs to the TRAFAC class translation factor GTPase superfamily. Classic translation factor GTPase family. EF-G/EF-2 subfamily.</text>
</comment>
<accession>A0A081BSP0</accession>
<proteinExistence type="inferred from homology"/>
<dbReference type="AlphaFoldDB" id="A0A081BSP0"/>
<dbReference type="InterPro" id="IPR041095">
    <property type="entry name" value="EFG_II"/>
</dbReference>
<gene>
    <name evidence="6" type="ORF">U14_05706</name>
</gene>
<dbReference type="Pfam" id="PF03764">
    <property type="entry name" value="EFG_IV"/>
    <property type="match status" value="1"/>
</dbReference>
<dbReference type="EMBL" id="DF820461">
    <property type="protein sequence ID" value="GAK54421.1"/>
    <property type="molecule type" value="Genomic_DNA"/>
</dbReference>
<keyword evidence="3" id="KW-0342">GTP-binding</keyword>
<dbReference type="Proteomes" id="UP000030700">
    <property type="component" value="Unassembled WGS sequence"/>
</dbReference>
<dbReference type="STRING" id="1499966.U14_05706"/>
<dbReference type="Pfam" id="PF14492">
    <property type="entry name" value="EFG_III"/>
    <property type="match status" value="1"/>
</dbReference>
<dbReference type="InterPro" id="IPR000640">
    <property type="entry name" value="EFG_V-like"/>
</dbReference>
<dbReference type="GO" id="GO:0032790">
    <property type="term" value="P:ribosome disassembly"/>
    <property type="evidence" value="ECO:0007669"/>
    <property type="project" value="TreeGrafter"/>
</dbReference>
<dbReference type="HOGENOM" id="CLU_002794_4_1_0"/>
<dbReference type="Pfam" id="PF00009">
    <property type="entry name" value="GTP_EFTU"/>
    <property type="match status" value="1"/>
</dbReference>
<evidence type="ECO:0000256" key="2">
    <source>
        <dbReference type="ARBA" id="ARBA00022741"/>
    </source>
</evidence>
<dbReference type="CDD" id="cd04170">
    <property type="entry name" value="EF-G_bact"/>
    <property type="match status" value="1"/>
</dbReference>
<dbReference type="Pfam" id="PF22042">
    <property type="entry name" value="EF-G_D2"/>
    <property type="match status" value="1"/>
</dbReference>
<keyword evidence="6" id="KW-0648">Protein biosynthesis</keyword>
<dbReference type="Gene3D" id="3.30.70.870">
    <property type="entry name" value="Elongation Factor G (Translational Gtpase), domain 3"/>
    <property type="match status" value="1"/>
</dbReference>
<dbReference type="PANTHER" id="PTHR43261">
    <property type="entry name" value="TRANSLATION ELONGATION FACTOR G-RELATED"/>
    <property type="match status" value="1"/>
</dbReference>
<dbReference type="InterPro" id="IPR020568">
    <property type="entry name" value="Ribosomal_Su5_D2-typ_SF"/>
</dbReference>
<dbReference type="FunFam" id="3.30.230.10:FF:000003">
    <property type="entry name" value="Elongation factor G"/>
    <property type="match status" value="1"/>
</dbReference>
<organism evidence="6">
    <name type="scientific">Candidatus Moduliflexus flocculans</name>
    <dbReference type="NCBI Taxonomy" id="1499966"/>
    <lineage>
        <taxon>Bacteria</taxon>
        <taxon>Candidatus Moduliflexota</taxon>
        <taxon>Candidatus Moduliflexia</taxon>
        <taxon>Candidatus Moduliflexales</taxon>
        <taxon>Candidatus Moduliflexaceae</taxon>
    </lineage>
</organism>
<dbReference type="Pfam" id="PF00679">
    <property type="entry name" value="EFG_C"/>
    <property type="match status" value="1"/>
</dbReference>
<dbReference type="FunFam" id="3.30.70.240:FF:000001">
    <property type="entry name" value="Elongation factor G"/>
    <property type="match status" value="1"/>
</dbReference>
<evidence type="ECO:0000256" key="4">
    <source>
        <dbReference type="NCBIfam" id="TIGR00484"/>
    </source>
</evidence>
<dbReference type="SUPFAM" id="SSF52540">
    <property type="entry name" value="P-loop containing nucleoside triphosphate hydrolases"/>
    <property type="match status" value="1"/>
</dbReference>
<protein>
    <recommendedName>
        <fullName evidence="4">Elongation factor G</fullName>
    </recommendedName>
</protein>
<keyword evidence="7" id="KW-1185">Reference proteome</keyword>
<dbReference type="PRINTS" id="PR00315">
    <property type="entry name" value="ELONGATNFCT"/>
</dbReference>
<dbReference type="InterPro" id="IPR027417">
    <property type="entry name" value="P-loop_NTPase"/>
</dbReference>
<evidence type="ECO:0000256" key="1">
    <source>
        <dbReference type="ARBA" id="ARBA00005870"/>
    </source>
</evidence>
<dbReference type="SUPFAM" id="SSF54211">
    <property type="entry name" value="Ribosomal protein S5 domain 2-like"/>
    <property type="match status" value="1"/>
</dbReference>
<reference evidence="6" key="1">
    <citation type="journal article" date="2015" name="PeerJ">
        <title>First genomic representation of candidate bacterial phylum KSB3 points to enhanced environmental sensing as a trigger of wastewater bulking.</title>
        <authorList>
            <person name="Sekiguchi Y."/>
            <person name="Ohashi A."/>
            <person name="Parks D.H."/>
            <person name="Yamauchi T."/>
            <person name="Tyson G.W."/>
            <person name="Hugenholtz P."/>
        </authorList>
    </citation>
    <scope>NUCLEOTIDE SEQUENCE [LARGE SCALE GENOMIC DNA]</scope>
</reference>
<dbReference type="CDD" id="cd03713">
    <property type="entry name" value="EFG_mtEFG_C"/>
    <property type="match status" value="1"/>
</dbReference>
<dbReference type="InterPro" id="IPR009000">
    <property type="entry name" value="Transl_B-barrel_sf"/>
</dbReference>